<reference evidence="5 6" key="1">
    <citation type="journal article" date="2011" name="J. Bacteriol.">
        <title>Genome sequence of Brevibacillus laterosporus LMG 15441, a pathogen of invertebrates.</title>
        <authorList>
            <person name="Djukic M."/>
            <person name="Poehlein A."/>
            <person name="Thurmer A."/>
            <person name="Daniel R."/>
        </authorList>
    </citation>
    <scope>NUCLEOTIDE SEQUENCE [LARGE SCALE GENOMIC DNA]</scope>
    <source>
        <strain evidence="5 6">LMG 15441</strain>
    </source>
</reference>
<protein>
    <recommendedName>
        <fullName evidence="2">Putative cysteine ligase BshC</fullName>
        <ecNumber evidence="2">6.-.-.-</ecNumber>
    </recommendedName>
</protein>
<dbReference type="KEGG" id="blr:BRLA_c035020"/>
<dbReference type="RefSeq" id="WP_003336678.1">
    <property type="nucleotide sequence ID" value="NZ_CP007806.1"/>
</dbReference>
<dbReference type="GO" id="GO:0016874">
    <property type="term" value="F:ligase activity"/>
    <property type="evidence" value="ECO:0007669"/>
    <property type="project" value="UniProtKB-UniRule"/>
</dbReference>
<comment type="function">
    <text evidence="2">Involved in bacillithiol (BSH) biosynthesis. May catalyze the last step of the pathway, the addition of cysteine to glucosamine malate (GlcN-Mal) to generate BSH.</text>
</comment>
<dbReference type="Pfam" id="PF24850">
    <property type="entry name" value="CC_BshC"/>
    <property type="match status" value="1"/>
</dbReference>
<name>A0A075R7I1_BRELA</name>
<dbReference type="InterPro" id="IPR011199">
    <property type="entry name" value="Bacillithiol_biosynth_BshC"/>
</dbReference>
<dbReference type="Pfam" id="PF10079">
    <property type="entry name" value="Rossmann-like_BshC"/>
    <property type="match status" value="1"/>
</dbReference>
<organism evidence="5 6">
    <name type="scientific">Brevibacillus laterosporus LMG 15441</name>
    <dbReference type="NCBI Taxonomy" id="1042163"/>
    <lineage>
        <taxon>Bacteria</taxon>
        <taxon>Bacillati</taxon>
        <taxon>Bacillota</taxon>
        <taxon>Bacilli</taxon>
        <taxon>Bacillales</taxon>
        <taxon>Paenibacillaceae</taxon>
        <taxon>Brevibacillus</taxon>
    </lineage>
</organism>
<evidence type="ECO:0000259" key="4">
    <source>
        <dbReference type="Pfam" id="PF24850"/>
    </source>
</evidence>
<feature type="coiled-coil region" evidence="2">
    <location>
        <begin position="425"/>
        <end position="474"/>
    </location>
</feature>
<evidence type="ECO:0000256" key="1">
    <source>
        <dbReference type="ARBA" id="ARBA00022598"/>
    </source>
</evidence>
<dbReference type="Proteomes" id="UP000005850">
    <property type="component" value="Chromosome"/>
</dbReference>
<dbReference type="eggNOG" id="COG4365">
    <property type="taxonomic scope" value="Bacteria"/>
</dbReference>
<evidence type="ECO:0000313" key="5">
    <source>
        <dbReference type="EMBL" id="AIG27814.1"/>
    </source>
</evidence>
<dbReference type="EMBL" id="CP007806">
    <property type="protein sequence ID" value="AIG27814.1"/>
    <property type="molecule type" value="Genomic_DNA"/>
</dbReference>
<sequence length="541" mass="63148">MKTTKCYVPTTNSFQNDFLKESPKALSFFTYAPYDPQSYVTRMQYVSKKRYPHRNLLADALYAYNKEIGNHEVALQMIEKLREPNSLVVVAGQQAGLLTGPLYTIYKAIDVIQLAKQTSAQLGVSVIPVFWIAGEDHDWEEINHFYQLTQKKELRKVKVKAKHIKKHSATDMRVEQADMLRVIEDFFAEEAETDYSETIRCWLEETAQRSHTLVDWFVQLMARLFGAHGLVFIESSLPTVRQLEQPVFEQIIRENKELNETLLQAQADLKEYGYPEQLDISPQQANFFFYEQKERLLMERVEGGFQSKDGGKVYTQAELLAILHVSPERFSANVVTRPLMQEHLLPTLAFVGGPGEVAYWAYFKKYFAAFGYELPIVLRRTSITLMEGALEKIREQKQISYETLLSGFADWKEKWLQSLDDHGFAQRFEQKKQELEMRYRELLQDVIAYDKGLAQLAQKNVERLVQDVTFMQNRTEEAVLRKHQVEVERVVRLEQSIVPLDSWQERVYPIFTYLNRFGPDLVDRLLNTDFERDGSHQVVYI</sequence>
<accession>A0A075R7I1</accession>
<keyword evidence="6" id="KW-1185">Reference proteome</keyword>
<dbReference type="PIRSF" id="PIRSF012535">
    <property type="entry name" value="UCP012535"/>
    <property type="match status" value="1"/>
</dbReference>
<dbReference type="AlphaFoldDB" id="A0A075R7I1"/>
<dbReference type="EC" id="6.-.-.-" evidence="2"/>
<dbReference type="InterPro" id="IPR055398">
    <property type="entry name" value="Rossmann-like_BshC"/>
</dbReference>
<gene>
    <name evidence="2 5" type="primary">bshC</name>
    <name evidence="5" type="ORF">BRLA_c035020</name>
</gene>
<dbReference type="STRING" id="1042163.BRLA_c035020"/>
<comment type="similarity">
    <text evidence="2">Belongs to the BshC family.</text>
</comment>
<proteinExistence type="inferred from homology"/>
<evidence type="ECO:0000313" key="6">
    <source>
        <dbReference type="Proteomes" id="UP000005850"/>
    </source>
</evidence>
<dbReference type="NCBIfam" id="TIGR03998">
    <property type="entry name" value="thiol_BshC"/>
    <property type="match status" value="1"/>
</dbReference>
<evidence type="ECO:0000259" key="3">
    <source>
        <dbReference type="Pfam" id="PF10079"/>
    </source>
</evidence>
<dbReference type="InterPro" id="IPR055399">
    <property type="entry name" value="CC_BshC"/>
</dbReference>
<feature type="domain" description="Bacillithiol biosynthesis BshC C-terminal coiled-coil" evidence="4">
    <location>
        <begin position="383"/>
        <end position="541"/>
    </location>
</feature>
<dbReference type="HAMAP" id="MF_01867">
    <property type="entry name" value="BshC"/>
    <property type="match status" value="1"/>
</dbReference>
<keyword evidence="1 2" id="KW-0436">Ligase</keyword>
<dbReference type="HOGENOM" id="CLU_022249_1_0_9"/>
<evidence type="ECO:0000256" key="2">
    <source>
        <dbReference type="HAMAP-Rule" id="MF_01867"/>
    </source>
</evidence>
<keyword evidence="2" id="KW-0175">Coiled coil</keyword>
<feature type="domain" description="Bacillithiol biosynthesis BshC N-terminal Rossmann-like" evidence="3">
    <location>
        <begin position="1"/>
        <end position="380"/>
    </location>
</feature>